<organism evidence="7 8">
    <name type="scientific">Caenorhabditis elegans</name>
    <dbReference type="NCBI Taxonomy" id="6239"/>
    <lineage>
        <taxon>Eukaryota</taxon>
        <taxon>Metazoa</taxon>
        <taxon>Ecdysozoa</taxon>
        <taxon>Nematoda</taxon>
        <taxon>Chromadorea</taxon>
        <taxon>Rhabditida</taxon>
        <taxon>Rhabditina</taxon>
        <taxon>Rhabditomorpha</taxon>
        <taxon>Rhabditoidea</taxon>
        <taxon>Rhabditidae</taxon>
        <taxon>Peloderinae</taxon>
        <taxon>Caenorhabditis</taxon>
    </lineage>
</organism>
<keyword evidence="4" id="KW-0175">Coiled coil</keyword>
<dbReference type="RefSeq" id="NP_503853.2">
    <property type="nucleotide sequence ID" value="NM_071452.2"/>
</dbReference>
<evidence type="ECO:0000313" key="9">
    <source>
        <dbReference type="WormBase" id="Y73C8C.8"/>
    </source>
</evidence>
<keyword evidence="2" id="KW-0862">Zinc</keyword>
<dbReference type="InterPro" id="IPR013083">
    <property type="entry name" value="Znf_RING/FYVE/PHD"/>
</dbReference>
<feature type="compositionally biased region" description="Basic and acidic residues" evidence="5">
    <location>
        <begin position="543"/>
        <end position="554"/>
    </location>
</feature>
<dbReference type="IntAct" id="Q9TXW5">
    <property type="interactions" value="4"/>
</dbReference>
<dbReference type="AGR" id="WB:WBGene00022265"/>
<dbReference type="InParanoid" id="Q9TXW5"/>
<dbReference type="InterPro" id="IPR056711">
    <property type="entry name" value="DUF7809"/>
</dbReference>
<dbReference type="Pfam" id="PF13639">
    <property type="entry name" value="zf-RING_2"/>
    <property type="match status" value="1"/>
</dbReference>
<evidence type="ECO:0000313" key="7">
    <source>
        <dbReference type="EMBL" id="CCD67822.2"/>
    </source>
</evidence>
<protein>
    <submittedName>
        <fullName evidence="7">RING-type domain-containing protein</fullName>
    </submittedName>
</protein>
<gene>
    <name evidence="7" type="ORF">CELE_Y73C8C.8</name>
    <name evidence="7 9" type="ORF">Y73C8C.8</name>
</gene>
<sequence>MKRVPYIYKHDYFVVIQWAICVSPLRRFETEVALATIASYLKIRELTLPTLHEMVPFCQTSVTRFQQRCMRVNDNFKRYLGEESLQLKFNEYTFEEMFTQWKKISKFFEMSSVHDSLQEVLRNFAAKIPIRDNELVYNRMFAWSKCIVLEVEKFIHENQMWFYPRFAFNEKNYTPVVRIFADKPNKLIMAHELLVVMKQEHMDVSSFEKEVLEMPKLATFTFQEVAARVSPEDFKNIEFVIIPITAAKYSATPIPTITPGGLCILASDFIFNLLVNMLTAKKIFQKIDPSQFDLIREFFNFIDEYFGSAKGVMFVDLKDVEVINKKWEAFYKTLTISCEEPKKVRNTRKTEFTKEDLTNELKYLKLDLIFSEICEQSQDYFDHMTRAKNLKTLPNDVFSGAIVHLQIDCICRRISKIPAFIHNQLACSRIFGYRCPVCVDANTPKADDVKAPTPEELVEVREISPVAENLEPTSESKRVKSKKQKKQKPSENPIAKPEEKQSNACPKCFRASEYNIKLRDDLRLEKIETKHLRKSLKLSQQESEEKSQKIAGKNEEIEHLKAQVETTKRELLDQKSELNHEKDETIRLQMEQILDHQNALVKKSLQVIERDEEIQLLKAQIQAQQNAIAQQKISIRNLELENRKLMQKKPTLVAETIPQRFTEDTEKVQDILFEMLKAQAVLEVENPMNKINKMTSKLIQVSKNRENKIISKREFIYFERQIRGYTKEVENRIKIIRSNEQISSDQIPELRNFPTFSDEFLKAYKDTFKENAPLICAQLLKTPESQKSDDLEDKECLVCLEDMMEEHETLKCSNCKRQYHTGCAQKWFKVKRICPTCNSGLLDDTEFPVLV</sequence>
<dbReference type="CTD" id="178753"/>
<dbReference type="STRING" id="6239.Y73C8C.8.1"/>
<accession>Q9TXW5</accession>
<dbReference type="AlphaFoldDB" id="Q9TXW5"/>
<dbReference type="Pfam" id="PF25100">
    <property type="entry name" value="DUF7809"/>
    <property type="match status" value="1"/>
</dbReference>
<evidence type="ECO:0000256" key="4">
    <source>
        <dbReference type="SAM" id="Coils"/>
    </source>
</evidence>
<dbReference type="PANTHER" id="PTHR21447">
    <property type="entry name" value="RING-TYPE DOMAIN-CONTAINING PROTEIN-RELATED"/>
    <property type="match status" value="1"/>
</dbReference>
<evidence type="ECO:0000256" key="2">
    <source>
        <dbReference type="ARBA" id="ARBA00022833"/>
    </source>
</evidence>
<feature type="region of interest" description="Disordered" evidence="5">
    <location>
        <begin position="534"/>
        <end position="554"/>
    </location>
</feature>
<dbReference type="Proteomes" id="UP000001940">
    <property type="component" value="Chromosome V"/>
</dbReference>
<dbReference type="UCSC" id="Y73C8C.8">
    <property type="organism name" value="c. elegans"/>
</dbReference>
<dbReference type="PIR" id="T33795">
    <property type="entry name" value="T33795"/>
</dbReference>
<evidence type="ECO:0000256" key="5">
    <source>
        <dbReference type="SAM" id="MobiDB-lite"/>
    </source>
</evidence>
<feature type="domain" description="RING-type" evidence="6">
    <location>
        <begin position="796"/>
        <end position="838"/>
    </location>
</feature>
<feature type="region of interest" description="Disordered" evidence="5">
    <location>
        <begin position="463"/>
        <end position="503"/>
    </location>
</feature>
<keyword evidence="1 3" id="KW-0479">Metal-binding</keyword>
<evidence type="ECO:0000256" key="3">
    <source>
        <dbReference type="PROSITE-ProRule" id="PRU00175"/>
    </source>
</evidence>
<dbReference type="FunCoup" id="Q9TXW5">
    <property type="interactions" value="1522"/>
</dbReference>
<evidence type="ECO:0000313" key="8">
    <source>
        <dbReference type="Proteomes" id="UP000001940"/>
    </source>
</evidence>
<dbReference type="InterPro" id="IPR001841">
    <property type="entry name" value="Znf_RING"/>
</dbReference>
<dbReference type="eggNOG" id="ENOG502SVYK">
    <property type="taxonomic scope" value="Eukaryota"/>
</dbReference>
<keyword evidence="8" id="KW-1185">Reference proteome</keyword>
<proteinExistence type="predicted"/>
<dbReference type="GO" id="GO:0008270">
    <property type="term" value="F:zinc ion binding"/>
    <property type="evidence" value="ECO:0007669"/>
    <property type="project" value="UniProtKB-KW"/>
</dbReference>
<evidence type="ECO:0000256" key="1">
    <source>
        <dbReference type="ARBA" id="ARBA00022771"/>
    </source>
</evidence>
<dbReference type="OrthoDB" id="5876588at2759"/>
<dbReference type="SUPFAM" id="SSF57850">
    <property type="entry name" value="RING/U-box"/>
    <property type="match status" value="1"/>
</dbReference>
<dbReference type="GeneID" id="178753"/>
<dbReference type="PaxDb" id="6239-Y73C8C.8"/>
<keyword evidence="1 3" id="KW-0863">Zinc-finger</keyword>
<reference evidence="7 8" key="1">
    <citation type="journal article" date="1998" name="Science">
        <title>Genome sequence of the nematode C. elegans: a platform for investigating biology.</title>
        <authorList>
            <consortium name="The C. elegans sequencing consortium"/>
            <person name="Sulson J.E."/>
            <person name="Waterston R."/>
        </authorList>
    </citation>
    <scope>NUCLEOTIDE SEQUENCE [LARGE SCALE GENOMIC DNA]</scope>
    <source>
        <strain evidence="7 8">Bristol N2</strain>
    </source>
</reference>
<dbReference type="Gene3D" id="3.30.40.10">
    <property type="entry name" value="Zinc/RING finger domain, C3HC4 (zinc finger)"/>
    <property type="match status" value="1"/>
</dbReference>
<dbReference type="Bgee" id="WBGene00022265">
    <property type="expression patterns" value="Expressed in embryo and 2 other cell types or tissues"/>
</dbReference>
<evidence type="ECO:0000259" key="6">
    <source>
        <dbReference type="PROSITE" id="PS50089"/>
    </source>
</evidence>
<dbReference type="KEGG" id="cel:CELE_Y73C8C.8"/>
<dbReference type="HOGENOM" id="CLU_007994_1_0_1"/>
<dbReference type="EMBL" id="BX284605">
    <property type="protein sequence ID" value="CCD67822.2"/>
    <property type="molecule type" value="Genomic_DNA"/>
</dbReference>
<dbReference type="GO" id="GO:0045087">
    <property type="term" value="P:innate immune response"/>
    <property type="evidence" value="ECO:0000318"/>
    <property type="project" value="GO_Central"/>
</dbReference>
<dbReference type="PANTHER" id="PTHR21447:SF11">
    <property type="entry name" value="RING-TYPE DOMAIN-CONTAINING PROTEIN"/>
    <property type="match status" value="1"/>
</dbReference>
<dbReference type="WormBase" id="Y73C8C.8">
    <property type="protein sequence ID" value="CE51189"/>
    <property type="gene ID" value="WBGene00022265"/>
</dbReference>
<feature type="coiled-coil region" evidence="4">
    <location>
        <begin position="614"/>
        <end position="655"/>
    </location>
</feature>
<dbReference type="PROSITE" id="PS50089">
    <property type="entry name" value="ZF_RING_2"/>
    <property type="match status" value="1"/>
</dbReference>
<name>Q9TXW5_CAEEL</name>